<dbReference type="AlphaFoldDB" id="A0A146G6N6"/>
<reference evidence="2" key="1">
    <citation type="journal article" date="2017" name="Genome Announc.">
        <title>Draft Genome Sequence of Terrimicrobium sacchariphilum NM-5T, a Facultative Anaerobic Soil Bacterium of the Class Spartobacteria.</title>
        <authorList>
            <person name="Qiu Y.L."/>
            <person name="Tourlousse D.M."/>
            <person name="Matsuura N."/>
            <person name="Ohashi A."/>
            <person name="Sekiguchi Y."/>
        </authorList>
    </citation>
    <scope>NUCLEOTIDE SEQUENCE [LARGE SCALE GENOMIC DNA]</scope>
    <source>
        <strain evidence="2">NM-5</strain>
    </source>
</reference>
<dbReference type="InParanoid" id="A0A146G6N6"/>
<evidence type="ECO:0000313" key="1">
    <source>
        <dbReference type="EMBL" id="GAT32448.1"/>
    </source>
</evidence>
<comment type="caution">
    <text evidence="1">The sequence shown here is derived from an EMBL/GenBank/DDBJ whole genome shotgun (WGS) entry which is preliminary data.</text>
</comment>
<organism evidence="1 2">
    <name type="scientific">Terrimicrobium sacchariphilum</name>
    <dbReference type="NCBI Taxonomy" id="690879"/>
    <lineage>
        <taxon>Bacteria</taxon>
        <taxon>Pseudomonadati</taxon>
        <taxon>Verrucomicrobiota</taxon>
        <taxon>Terrimicrobiia</taxon>
        <taxon>Terrimicrobiales</taxon>
        <taxon>Terrimicrobiaceae</taxon>
        <taxon>Terrimicrobium</taxon>
    </lineage>
</organism>
<dbReference type="EMBL" id="BDCO01000002">
    <property type="protein sequence ID" value="GAT32448.1"/>
    <property type="molecule type" value="Genomic_DNA"/>
</dbReference>
<dbReference type="Proteomes" id="UP000076023">
    <property type="component" value="Unassembled WGS sequence"/>
</dbReference>
<sequence>MAGSIYLCVVGVFVLGLGFRELWINFALFTQGVRVMGTIIWFETAPTRRRLYCPIIEYTDASGGRRTLLGRARSEKDETLVVS</sequence>
<accession>A0A146G6N6</accession>
<dbReference type="RefSeq" id="WP_075078280.1">
    <property type="nucleotide sequence ID" value="NZ_BDCO01000002.1"/>
</dbReference>
<name>A0A146G6N6_TERSA</name>
<keyword evidence="2" id="KW-1185">Reference proteome</keyword>
<proteinExistence type="predicted"/>
<protein>
    <submittedName>
        <fullName evidence="1">Uncharacterized protein</fullName>
    </submittedName>
</protein>
<evidence type="ECO:0000313" key="2">
    <source>
        <dbReference type="Proteomes" id="UP000076023"/>
    </source>
</evidence>
<gene>
    <name evidence="1" type="ORF">TSACC_2846</name>
</gene>